<keyword evidence="12" id="KW-1185">Reference proteome</keyword>
<comment type="similarity">
    <text evidence="2">Belongs to the flavoprotein pyridine nucleotide cytochrome reductase family.</text>
</comment>
<feature type="binding site" evidence="8">
    <location>
        <position position="98"/>
    </location>
    <ligand>
        <name>FAD</name>
        <dbReference type="ChEBI" id="CHEBI:57692"/>
    </ligand>
</feature>
<organism evidence="11 12">
    <name type="scientific">Ceuthmochares aereus</name>
    <dbReference type="NCBI Taxonomy" id="1961834"/>
    <lineage>
        <taxon>Eukaryota</taxon>
        <taxon>Metazoa</taxon>
        <taxon>Chordata</taxon>
        <taxon>Craniata</taxon>
        <taxon>Vertebrata</taxon>
        <taxon>Euteleostomi</taxon>
        <taxon>Archelosauria</taxon>
        <taxon>Archosauria</taxon>
        <taxon>Dinosauria</taxon>
        <taxon>Saurischia</taxon>
        <taxon>Theropoda</taxon>
        <taxon>Coelurosauria</taxon>
        <taxon>Aves</taxon>
        <taxon>Neognathae</taxon>
        <taxon>Neoaves</taxon>
        <taxon>Otidimorphae</taxon>
        <taxon>Cuculiformes</taxon>
        <taxon>Cuculidae</taxon>
        <taxon>Ceuthmochares</taxon>
    </lineage>
</organism>
<comment type="catalytic activity">
    <reaction evidence="7">
        <text>2 Fe(III)-[cytochrome b5] + NADH = 2 Fe(II)-[cytochrome b5] + NAD(+) + H(+)</text>
        <dbReference type="Rhea" id="RHEA:46680"/>
        <dbReference type="Rhea" id="RHEA-COMP:10438"/>
        <dbReference type="Rhea" id="RHEA-COMP:10439"/>
        <dbReference type="ChEBI" id="CHEBI:15378"/>
        <dbReference type="ChEBI" id="CHEBI:29033"/>
        <dbReference type="ChEBI" id="CHEBI:29034"/>
        <dbReference type="ChEBI" id="CHEBI:57540"/>
        <dbReference type="ChEBI" id="CHEBI:57945"/>
        <dbReference type="EC" id="1.6.2.2"/>
    </reaction>
</comment>
<dbReference type="EMBL" id="VWPQ01000418">
    <property type="protein sequence ID" value="NXY41186.1"/>
    <property type="molecule type" value="Genomic_DNA"/>
</dbReference>
<keyword evidence="4 8" id="KW-0285">Flavoprotein</keyword>
<name>A0A7L4JM07_9AVES</name>
<evidence type="ECO:0000259" key="10">
    <source>
        <dbReference type="PROSITE" id="PS51384"/>
    </source>
</evidence>
<dbReference type="EC" id="1.6.2.2" evidence="3"/>
<dbReference type="OrthoDB" id="432685at2759"/>
<dbReference type="SUPFAM" id="SSF63380">
    <property type="entry name" value="Riboflavin synthase domain-like"/>
    <property type="match status" value="1"/>
</dbReference>
<evidence type="ECO:0000256" key="2">
    <source>
        <dbReference type="ARBA" id="ARBA00006105"/>
    </source>
</evidence>
<keyword evidence="9" id="KW-0812">Transmembrane</keyword>
<keyword evidence="9" id="KW-1133">Transmembrane helix</keyword>
<keyword evidence="5 8" id="KW-0274">FAD</keyword>
<feature type="domain" description="FAD-binding FR-type" evidence="10">
    <location>
        <begin position="44"/>
        <end position="111"/>
    </location>
</feature>
<protein>
    <recommendedName>
        <fullName evidence="3">cytochrome-b5 reductase</fullName>
        <ecNumber evidence="3">1.6.2.2</ecNumber>
    </recommendedName>
</protein>
<evidence type="ECO:0000256" key="8">
    <source>
        <dbReference type="PIRSR" id="PIRSR601834-1"/>
    </source>
</evidence>
<evidence type="ECO:0000256" key="6">
    <source>
        <dbReference type="ARBA" id="ARBA00023002"/>
    </source>
</evidence>
<feature type="non-terminal residue" evidence="11">
    <location>
        <position position="1"/>
    </location>
</feature>
<proteinExistence type="inferred from homology"/>
<evidence type="ECO:0000256" key="7">
    <source>
        <dbReference type="ARBA" id="ARBA00047682"/>
    </source>
</evidence>
<keyword evidence="9" id="KW-0472">Membrane</keyword>
<dbReference type="Gene3D" id="2.40.30.10">
    <property type="entry name" value="Translation factors"/>
    <property type="match status" value="1"/>
</dbReference>
<dbReference type="GO" id="GO:0090524">
    <property type="term" value="F:cytochrome-b5 reductase activity, acting on NADH"/>
    <property type="evidence" value="ECO:0007669"/>
    <property type="project" value="UniProtKB-EC"/>
</dbReference>
<evidence type="ECO:0000313" key="12">
    <source>
        <dbReference type="Proteomes" id="UP000519239"/>
    </source>
</evidence>
<evidence type="ECO:0000256" key="3">
    <source>
        <dbReference type="ARBA" id="ARBA00012011"/>
    </source>
</evidence>
<dbReference type="InterPro" id="IPR008333">
    <property type="entry name" value="Cbr1-like_FAD-bd_dom"/>
</dbReference>
<gene>
    <name evidence="11" type="primary">Cyb5r2</name>
    <name evidence="11" type="ORF">CEUAER_R09418</name>
</gene>
<comment type="caution">
    <text evidence="11">The sequence shown here is derived from an EMBL/GenBank/DDBJ whole genome shotgun (WGS) entry which is preliminary data.</text>
</comment>
<dbReference type="Proteomes" id="UP000519239">
    <property type="component" value="Unassembled WGS sequence"/>
</dbReference>
<comment type="cofactor">
    <cofactor evidence="1 8">
        <name>FAD</name>
        <dbReference type="ChEBI" id="CHEBI:57692"/>
    </cofactor>
</comment>
<feature type="transmembrane region" description="Helical" evidence="9">
    <location>
        <begin position="6"/>
        <end position="26"/>
    </location>
</feature>
<evidence type="ECO:0000256" key="1">
    <source>
        <dbReference type="ARBA" id="ARBA00001974"/>
    </source>
</evidence>
<dbReference type="PANTHER" id="PTHR19370">
    <property type="entry name" value="NADH-CYTOCHROME B5 REDUCTASE"/>
    <property type="match status" value="1"/>
</dbReference>
<dbReference type="GO" id="GO:0005739">
    <property type="term" value="C:mitochondrion"/>
    <property type="evidence" value="ECO:0007669"/>
    <property type="project" value="TreeGrafter"/>
</dbReference>
<feature type="non-terminal residue" evidence="11">
    <location>
        <position position="111"/>
    </location>
</feature>
<dbReference type="AlphaFoldDB" id="A0A7L4JM07"/>
<evidence type="ECO:0000256" key="4">
    <source>
        <dbReference type="ARBA" id="ARBA00022630"/>
    </source>
</evidence>
<evidence type="ECO:0000256" key="9">
    <source>
        <dbReference type="SAM" id="Phobius"/>
    </source>
</evidence>
<dbReference type="PRINTS" id="PR00406">
    <property type="entry name" value="CYTB5RDTASE"/>
</dbReference>
<dbReference type="InterPro" id="IPR017927">
    <property type="entry name" value="FAD-bd_FR_type"/>
</dbReference>
<dbReference type="PANTHER" id="PTHR19370:SF108">
    <property type="entry name" value="NADH-CYTOCHROME B5 REDUCTASE 2"/>
    <property type="match status" value="1"/>
</dbReference>
<dbReference type="PROSITE" id="PS51384">
    <property type="entry name" value="FAD_FR"/>
    <property type="match status" value="1"/>
</dbReference>
<sequence length="111" mass="11954">FSSSQSAPVVVAVATVAASAVLLLLLRRAGRRTGGGPVTLQDPLAKYALRLVEKEEISHDTKKFRFELPSPDHILGLPVGQHVYLSAKIDGNLVIRAYTPVSSDEIKGYVD</sequence>
<reference evidence="11 12" key="1">
    <citation type="submission" date="2019-09" db="EMBL/GenBank/DDBJ databases">
        <title>Bird 10,000 Genomes (B10K) Project - Family phase.</title>
        <authorList>
            <person name="Zhang G."/>
        </authorList>
    </citation>
    <scope>NUCLEOTIDE SEQUENCE [LARGE SCALE GENOMIC DNA]</scope>
    <source>
        <strain evidence="11">B10K-CU-031-02</strain>
        <tissue evidence="11">Muscle</tissue>
    </source>
</reference>
<dbReference type="InterPro" id="IPR017938">
    <property type="entry name" value="Riboflavin_synthase-like_b-brl"/>
</dbReference>
<dbReference type="Pfam" id="PF00970">
    <property type="entry name" value="FAD_binding_6"/>
    <property type="match status" value="1"/>
</dbReference>
<dbReference type="GO" id="GO:0071949">
    <property type="term" value="F:FAD binding"/>
    <property type="evidence" value="ECO:0007669"/>
    <property type="project" value="TreeGrafter"/>
</dbReference>
<dbReference type="InterPro" id="IPR001834">
    <property type="entry name" value="CBR-like"/>
</dbReference>
<evidence type="ECO:0000313" key="11">
    <source>
        <dbReference type="EMBL" id="NXY41186.1"/>
    </source>
</evidence>
<feature type="binding site" evidence="8">
    <location>
        <position position="96"/>
    </location>
    <ligand>
        <name>FAD</name>
        <dbReference type="ChEBI" id="CHEBI:57692"/>
    </ligand>
</feature>
<keyword evidence="6" id="KW-0560">Oxidoreductase</keyword>
<evidence type="ECO:0000256" key="5">
    <source>
        <dbReference type="ARBA" id="ARBA00022827"/>
    </source>
</evidence>
<accession>A0A7L4JM07</accession>